<dbReference type="OrthoDB" id="1916325at2759"/>
<evidence type="ECO:0000313" key="2">
    <source>
        <dbReference type="EMBL" id="KMZ61115.1"/>
    </source>
</evidence>
<keyword evidence="1" id="KW-0472">Membrane</keyword>
<keyword evidence="3" id="KW-1185">Reference proteome</keyword>
<reference evidence="3" key="1">
    <citation type="journal article" date="2016" name="Nature">
        <title>The genome of the seagrass Zostera marina reveals angiosperm adaptation to the sea.</title>
        <authorList>
            <person name="Olsen J.L."/>
            <person name="Rouze P."/>
            <person name="Verhelst B."/>
            <person name="Lin Y.-C."/>
            <person name="Bayer T."/>
            <person name="Collen J."/>
            <person name="Dattolo E."/>
            <person name="De Paoli E."/>
            <person name="Dittami S."/>
            <person name="Maumus F."/>
            <person name="Michel G."/>
            <person name="Kersting A."/>
            <person name="Lauritano C."/>
            <person name="Lohaus R."/>
            <person name="Toepel M."/>
            <person name="Tonon T."/>
            <person name="Vanneste K."/>
            <person name="Amirebrahimi M."/>
            <person name="Brakel J."/>
            <person name="Bostroem C."/>
            <person name="Chovatia M."/>
            <person name="Grimwood J."/>
            <person name="Jenkins J.W."/>
            <person name="Jueterbock A."/>
            <person name="Mraz A."/>
            <person name="Stam W.T."/>
            <person name="Tice H."/>
            <person name="Bornberg-Bauer E."/>
            <person name="Green P.J."/>
            <person name="Pearson G.A."/>
            <person name="Procaccini G."/>
            <person name="Duarte C.M."/>
            <person name="Schmutz J."/>
            <person name="Reusch T.B.H."/>
            <person name="Van de Peer Y."/>
        </authorList>
    </citation>
    <scope>NUCLEOTIDE SEQUENCE [LARGE SCALE GENOMIC DNA]</scope>
    <source>
        <strain evidence="3">cv. Finnish</strain>
    </source>
</reference>
<gene>
    <name evidence="2" type="ORF">ZOSMA_54G00460</name>
</gene>
<protein>
    <submittedName>
        <fullName evidence="2">Uncharacterized protein</fullName>
    </submittedName>
</protein>
<evidence type="ECO:0000256" key="1">
    <source>
        <dbReference type="SAM" id="Phobius"/>
    </source>
</evidence>
<feature type="transmembrane region" description="Helical" evidence="1">
    <location>
        <begin position="56"/>
        <end position="77"/>
    </location>
</feature>
<dbReference type="AlphaFoldDB" id="A0A0K9NYV3"/>
<dbReference type="EMBL" id="LFYR01001529">
    <property type="protein sequence ID" value="KMZ61115.1"/>
    <property type="molecule type" value="Genomic_DNA"/>
</dbReference>
<keyword evidence="1" id="KW-0812">Transmembrane</keyword>
<comment type="caution">
    <text evidence="2">The sequence shown here is derived from an EMBL/GenBank/DDBJ whole genome shotgun (WGS) entry which is preliminary data.</text>
</comment>
<dbReference type="PANTHER" id="PTHR31963">
    <property type="entry name" value="RAS GUANINE NUCLEOTIDE EXCHANGE FACTOR K"/>
    <property type="match status" value="1"/>
</dbReference>
<dbReference type="Proteomes" id="UP000036987">
    <property type="component" value="Unassembled WGS sequence"/>
</dbReference>
<feature type="transmembrane region" description="Helical" evidence="1">
    <location>
        <begin position="89"/>
        <end position="110"/>
    </location>
</feature>
<proteinExistence type="predicted"/>
<dbReference type="Pfam" id="PF12056">
    <property type="entry name" value="DUF3537"/>
    <property type="match status" value="1"/>
</dbReference>
<sequence>MSHLKEATMTKAPLLTKSKSVAEYDGCDFHLDKDLESFRSFIRWIFMDHTMIRNSVISSVVFLIFGVVIPLLSHFVFAYRREDRESYDIVVETSLSAVATLSFACLMSFFNKYGLRSFLFIDKLPDETESVRRSYIDELNGFPNAPPPLNRLLTVASDPSVAPTHAHPTRSAFVMVSEPL</sequence>
<name>A0A0K9NYV3_ZOSMR</name>
<dbReference type="InterPro" id="IPR021924">
    <property type="entry name" value="DUF3537"/>
</dbReference>
<evidence type="ECO:0000313" key="3">
    <source>
        <dbReference type="Proteomes" id="UP000036987"/>
    </source>
</evidence>
<dbReference type="STRING" id="29655.A0A0K9NYV3"/>
<keyword evidence="1" id="KW-1133">Transmembrane helix</keyword>
<organism evidence="2 3">
    <name type="scientific">Zostera marina</name>
    <name type="common">Eelgrass</name>
    <dbReference type="NCBI Taxonomy" id="29655"/>
    <lineage>
        <taxon>Eukaryota</taxon>
        <taxon>Viridiplantae</taxon>
        <taxon>Streptophyta</taxon>
        <taxon>Embryophyta</taxon>
        <taxon>Tracheophyta</taxon>
        <taxon>Spermatophyta</taxon>
        <taxon>Magnoliopsida</taxon>
        <taxon>Liliopsida</taxon>
        <taxon>Zosteraceae</taxon>
        <taxon>Zostera</taxon>
    </lineage>
</organism>
<accession>A0A0K9NYV3</accession>
<dbReference type="PANTHER" id="PTHR31963:SF16">
    <property type="entry name" value="OS06G0635200 PROTEIN"/>
    <property type="match status" value="1"/>
</dbReference>
<dbReference type="OMA" id="FIRWIFM"/>